<feature type="transmembrane region" description="Helical" evidence="7">
    <location>
        <begin position="232"/>
        <end position="249"/>
    </location>
</feature>
<protein>
    <submittedName>
        <fullName evidence="9">Carbohydrate ABC transporter permease</fullName>
    </submittedName>
</protein>
<evidence type="ECO:0000256" key="6">
    <source>
        <dbReference type="ARBA" id="ARBA00023136"/>
    </source>
</evidence>
<evidence type="ECO:0000256" key="4">
    <source>
        <dbReference type="ARBA" id="ARBA00022692"/>
    </source>
</evidence>
<dbReference type="SUPFAM" id="SSF160964">
    <property type="entry name" value="MalF N-terminal region-like"/>
    <property type="match status" value="1"/>
</dbReference>
<comment type="similarity">
    <text evidence="7">Belongs to the binding-protein-dependent transport system permease family.</text>
</comment>
<evidence type="ECO:0000256" key="5">
    <source>
        <dbReference type="ARBA" id="ARBA00022989"/>
    </source>
</evidence>
<keyword evidence="5 7" id="KW-1133">Transmembrane helix</keyword>
<feature type="transmembrane region" description="Helical" evidence="7">
    <location>
        <begin position="126"/>
        <end position="148"/>
    </location>
</feature>
<dbReference type="Gene3D" id="1.10.3720.10">
    <property type="entry name" value="MetI-like"/>
    <property type="match status" value="1"/>
</dbReference>
<name>A0ABW2SRI9_9ACTN</name>
<evidence type="ECO:0000256" key="3">
    <source>
        <dbReference type="ARBA" id="ARBA00022475"/>
    </source>
</evidence>
<evidence type="ECO:0000256" key="2">
    <source>
        <dbReference type="ARBA" id="ARBA00022448"/>
    </source>
</evidence>
<sequence>MTSAAPRPRPSPVAGRPWRRFAHTLDVKSSPYLYIAPFFLLFGVFGAFPLLYTAYVSMTDWNLLESTRQWVGAENYVALIQDGYFWNALFNTVSIWLLSTIPQLLVALVVAHMLNRSLRARTFFRMGVLLPNVTSIVAVTIIFAQLFGRDFGAVNWALGLFGFGPVDWQAGTLSSHIAISLIVIWRWTGYNALIYLAAMQAVPSHLYEAATIDGAGQWTQFWRITIPMLRPTIIFTGVVSTIGGFQIIAEPLLFQAGTGNPTGGSDRQFQTVGLYLYEQGFGLYEFGYASAVAWTLCLIIVVMALVNFSITRRIKSG</sequence>
<dbReference type="InterPro" id="IPR035906">
    <property type="entry name" value="MetI-like_sf"/>
</dbReference>
<keyword evidence="2 7" id="KW-0813">Transport</keyword>
<evidence type="ECO:0000256" key="7">
    <source>
        <dbReference type="RuleBase" id="RU363032"/>
    </source>
</evidence>
<evidence type="ECO:0000313" key="10">
    <source>
        <dbReference type="Proteomes" id="UP001596514"/>
    </source>
</evidence>
<keyword evidence="4 7" id="KW-0812">Transmembrane</keyword>
<evidence type="ECO:0000313" key="9">
    <source>
        <dbReference type="EMBL" id="MFC7598917.1"/>
    </source>
</evidence>
<dbReference type="PANTHER" id="PTHR30193:SF37">
    <property type="entry name" value="INNER MEMBRANE ABC TRANSPORTER PERMEASE PROTEIN YCJO"/>
    <property type="match status" value="1"/>
</dbReference>
<proteinExistence type="inferred from homology"/>
<feature type="transmembrane region" description="Helical" evidence="7">
    <location>
        <begin position="286"/>
        <end position="310"/>
    </location>
</feature>
<dbReference type="PANTHER" id="PTHR30193">
    <property type="entry name" value="ABC TRANSPORTER PERMEASE PROTEIN"/>
    <property type="match status" value="1"/>
</dbReference>
<dbReference type="PROSITE" id="PS50928">
    <property type="entry name" value="ABC_TM1"/>
    <property type="match status" value="1"/>
</dbReference>
<comment type="subcellular location">
    <subcellularLocation>
        <location evidence="1 7">Cell membrane</location>
        <topology evidence="1 7">Multi-pass membrane protein</topology>
    </subcellularLocation>
</comment>
<feature type="transmembrane region" description="Helical" evidence="7">
    <location>
        <begin position="168"/>
        <end position="187"/>
    </location>
</feature>
<keyword evidence="6 7" id="KW-0472">Membrane</keyword>
<organism evidence="9 10">
    <name type="scientific">Streptosporangium amethystogenes subsp. fukuiense</name>
    <dbReference type="NCBI Taxonomy" id="698418"/>
    <lineage>
        <taxon>Bacteria</taxon>
        <taxon>Bacillati</taxon>
        <taxon>Actinomycetota</taxon>
        <taxon>Actinomycetes</taxon>
        <taxon>Streptosporangiales</taxon>
        <taxon>Streptosporangiaceae</taxon>
        <taxon>Streptosporangium</taxon>
    </lineage>
</organism>
<feature type="transmembrane region" description="Helical" evidence="7">
    <location>
        <begin position="93"/>
        <end position="114"/>
    </location>
</feature>
<feature type="domain" description="ABC transmembrane type-1" evidence="8">
    <location>
        <begin position="89"/>
        <end position="307"/>
    </location>
</feature>
<dbReference type="InterPro" id="IPR051393">
    <property type="entry name" value="ABC_transporter_permease"/>
</dbReference>
<dbReference type="Proteomes" id="UP001596514">
    <property type="component" value="Unassembled WGS sequence"/>
</dbReference>
<reference evidence="10" key="1">
    <citation type="journal article" date="2019" name="Int. J. Syst. Evol. Microbiol.">
        <title>The Global Catalogue of Microorganisms (GCM) 10K type strain sequencing project: providing services to taxonomists for standard genome sequencing and annotation.</title>
        <authorList>
            <consortium name="The Broad Institute Genomics Platform"/>
            <consortium name="The Broad Institute Genome Sequencing Center for Infectious Disease"/>
            <person name="Wu L."/>
            <person name="Ma J."/>
        </authorList>
    </citation>
    <scope>NUCLEOTIDE SEQUENCE [LARGE SCALE GENOMIC DNA]</scope>
    <source>
        <strain evidence="10">JCM 10083</strain>
    </source>
</reference>
<comment type="caution">
    <text evidence="9">The sequence shown here is derived from an EMBL/GenBank/DDBJ whole genome shotgun (WGS) entry which is preliminary data.</text>
</comment>
<keyword evidence="3" id="KW-1003">Cell membrane</keyword>
<accession>A0ABW2SRI9</accession>
<dbReference type="InterPro" id="IPR000515">
    <property type="entry name" value="MetI-like"/>
</dbReference>
<keyword evidence="10" id="KW-1185">Reference proteome</keyword>
<feature type="transmembrane region" description="Helical" evidence="7">
    <location>
        <begin position="32"/>
        <end position="55"/>
    </location>
</feature>
<dbReference type="RefSeq" id="WP_343967292.1">
    <property type="nucleotide sequence ID" value="NZ_BAAAGK010000058.1"/>
</dbReference>
<gene>
    <name evidence="9" type="ORF">ACFQVD_02205</name>
</gene>
<dbReference type="EMBL" id="JBHTEE010000001">
    <property type="protein sequence ID" value="MFC7598917.1"/>
    <property type="molecule type" value="Genomic_DNA"/>
</dbReference>
<dbReference type="SUPFAM" id="SSF161098">
    <property type="entry name" value="MetI-like"/>
    <property type="match status" value="1"/>
</dbReference>
<evidence type="ECO:0000259" key="8">
    <source>
        <dbReference type="PROSITE" id="PS50928"/>
    </source>
</evidence>
<dbReference type="Pfam" id="PF00528">
    <property type="entry name" value="BPD_transp_1"/>
    <property type="match status" value="1"/>
</dbReference>
<dbReference type="CDD" id="cd06261">
    <property type="entry name" value="TM_PBP2"/>
    <property type="match status" value="1"/>
</dbReference>
<evidence type="ECO:0000256" key="1">
    <source>
        <dbReference type="ARBA" id="ARBA00004651"/>
    </source>
</evidence>